<proteinExistence type="predicted"/>
<keyword evidence="6" id="KW-1185">Reference proteome</keyword>
<feature type="region of interest" description="Disordered" evidence="2">
    <location>
        <begin position="104"/>
        <end position="131"/>
    </location>
</feature>
<evidence type="ECO:0000256" key="1">
    <source>
        <dbReference type="ARBA" id="ARBA00004141"/>
    </source>
</evidence>
<evidence type="ECO:0000313" key="5">
    <source>
        <dbReference type="EMBL" id="CAK9169169.1"/>
    </source>
</evidence>
<dbReference type="PANTHER" id="PTHR33222">
    <property type="match status" value="1"/>
</dbReference>
<accession>A0ABC8TQJ3</accession>
<comment type="subcellular location">
    <subcellularLocation>
        <location evidence="1">Membrane</location>
        <topology evidence="1">Multi-pass membrane protein</topology>
    </subcellularLocation>
</comment>
<keyword evidence="3" id="KW-0472">Membrane</keyword>
<dbReference type="GO" id="GO:0016020">
    <property type="term" value="C:membrane"/>
    <property type="evidence" value="ECO:0007669"/>
    <property type="project" value="UniProtKB-SubCell"/>
</dbReference>
<dbReference type="InterPro" id="IPR033344">
    <property type="entry name" value="CURT1"/>
</dbReference>
<dbReference type="Proteomes" id="UP001642360">
    <property type="component" value="Unassembled WGS sequence"/>
</dbReference>
<keyword evidence="3" id="KW-0812">Transmembrane</keyword>
<feature type="transmembrane region" description="Helical" evidence="3">
    <location>
        <begin position="152"/>
        <end position="175"/>
    </location>
</feature>
<dbReference type="InterPro" id="IPR025564">
    <property type="entry name" value="CAAD_dom"/>
</dbReference>
<keyword evidence="3" id="KW-1133">Transmembrane helix</keyword>
<dbReference type="AlphaFoldDB" id="A0ABC8TQJ3"/>
<sequence>MELCTARTISNLPLHRTFTQNHTLLRWKSSLPLKQVSISRTNPGLLYYTNSSLRSTTSEETSSVEGLYVKDEPDVVIANEGMTTSEETPSAAGKYVKDEPDDVIANEDDQPVEKNEYVESEVPKEDSPEEDQMQPFEFLENLRIKFELEDSYSILLLGGGTLIVLYLATAVVGAIDSIPVFPKLMEIVGLAYTLWFSTRYLIYKKNRDELAGKIEEIKQQVLGLSDA</sequence>
<evidence type="ECO:0000256" key="2">
    <source>
        <dbReference type="SAM" id="MobiDB-lite"/>
    </source>
</evidence>
<reference evidence="5 6" key="1">
    <citation type="submission" date="2024-02" db="EMBL/GenBank/DDBJ databases">
        <authorList>
            <person name="Vignale AGUSTIN F."/>
            <person name="Sosa J E."/>
            <person name="Modenutti C."/>
        </authorList>
    </citation>
    <scope>NUCLEOTIDE SEQUENCE [LARGE SCALE GENOMIC DNA]</scope>
</reference>
<feature type="domain" description="Cyanobacterial aminoacyl-tRNA synthetase CAAD" evidence="4">
    <location>
        <begin position="148"/>
        <end position="223"/>
    </location>
</feature>
<evidence type="ECO:0000259" key="4">
    <source>
        <dbReference type="Pfam" id="PF14159"/>
    </source>
</evidence>
<dbReference type="EMBL" id="CAUOFW020005258">
    <property type="protein sequence ID" value="CAK9169169.1"/>
    <property type="molecule type" value="Genomic_DNA"/>
</dbReference>
<organism evidence="5 6">
    <name type="scientific">Ilex paraguariensis</name>
    <name type="common">yerba mate</name>
    <dbReference type="NCBI Taxonomy" id="185542"/>
    <lineage>
        <taxon>Eukaryota</taxon>
        <taxon>Viridiplantae</taxon>
        <taxon>Streptophyta</taxon>
        <taxon>Embryophyta</taxon>
        <taxon>Tracheophyta</taxon>
        <taxon>Spermatophyta</taxon>
        <taxon>Magnoliopsida</taxon>
        <taxon>eudicotyledons</taxon>
        <taxon>Gunneridae</taxon>
        <taxon>Pentapetalae</taxon>
        <taxon>asterids</taxon>
        <taxon>campanulids</taxon>
        <taxon>Aquifoliales</taxon>
        <taxon>Aquifoliaceae</taxon>
        <taxon>Ilex</taxon>
    </lineage>
</organism>
<name>A0ABC8TQJ3_9AQUA</name>
<dbReference type="Pfam" id="PF14159">
    <property type="entry name" value="CAAD"/>
    <property type="match status" value="1"/>
</dbReference>
<dbReference type="PANTHER" id="PTHR33222:SF2">
    <property type="entry name" value="PROTEIN CURVATURE THYLAKOID 1D, CHLOROPLASTIC"/>
    <property type="match status" value="1"/>
</dbReference>
<feature type="transmembrane region" description="Helical" evidence="3">
    <location>
        <begin position="187"/>
        <end position="203"/>
    </location>
</feature>
<protein>
    <recommendedName>
        <fullName evidence="4">Cyanobacterial aminoacyl-tRNA synthetase CAAD domain-containing protein</fullName>
    </recommendedName>
</protein>
<gene>
    <name evidence="5" type="ORF">ILEXP_LOCUS38615</name>
</gene>
<evidence type="ECO:0000256" key="3">
    <source>
        <dbReference type="SAM" id="Phobius"/>
    </source>
</evidence>
<comment type="caution">
    <text evidence="5">The sequence shown here is derived from an EMBL/GenBank/DDBJ whole genome shotgun (WGS) entry which is preliminary data.</text>
</comment>
<evidence type="ECO:0000313" key="6">
    <source>
        <dbReference type="Proteomes" id="UP001642360"/>
    </source>
</evidence>
<feature type="compositionally biased region" description="Basic and acidic residues" evidence="2">
    <location>
        <begin position="111"/>
        <end position="126"/>
    </location>
</feature>